<dbReference type="InterPro" id="IPR013325">
    <property type="entry name" value="RNA_pol_sigma_r2"/>
</dbReference>
<reference evidence="6 7" key="1">
    <citation type="submission" date="2019-02" db="EMBL/GenBank/DDBJ databases">
        <title>Deep-cultivation of Planctomycetes and their phenomic and genomic characterization uncovers novel biology.</title>
        <authorList>
            <person name="Wiegand S."/>
            <person name="Jogler M."/>
            <person name="Boedeker C."/>
            <person name="Pinto D."/>
            <person name="Vollmers J."/>
            <person name="Rivas-Marin E."/>
            <person name="Kohn T."/>
            <person name="Peeters S.H."/>
            <person name="Heuer A."/>
            <person name="Rast P."/>
            <person name="Oberbeckmann S."/>
            <person name="Bunk B."/>
            <person name="Jeske O."/>
            <person name="Meyerdierks A."/>
            <person name="Storesund J.E."/>
            <person name="Kallscheuer N."/>
            <person name="Luecker S."/>
            <person name="Lage O.M."/>
            <person name="Pohl T."/>
            <person name="Merkel B.J."/>
            <person name="Hornburger P."/>
            <person name="Mueller R.-W."/>
            <person name="Bruemmer F."/>
            <person name="Labrenz M."/>
            <person name="Spormann A.M."/>
            <person name="Op den Camp H."/>
            <person name="Overmann J."/>
            <person name="Amann R."/>
            <person name="Jetten M.S.M."/>
            <person name="Mascher T."/>
            <person name="Medema M.H."/>
            <person name="Devos D.P."/>
            <person name="Kaster A.-K."/>
            <person name="Ovreas L."/>
            <person name="Rohde M."/>
            <person name="Galperin M.Y."/>
            <person name="Jogler C."/>
        </authorList>
    </citation>
    <scope>NUCLEOTIDE SEQUENCE [LARGE SCALE GENOMIC DNA]</scope>
    <source>
        <strain evidence="6 7">Pla85_3_4</strain>
    </source>
</reference>
<dbReference type="OrthoDB" id="274519at2"/>
<dbReference type="InterPro" id="IPR014284">
    <property type="entry name" value="RNA_pol_sigma-70_dom"/>
</dbReference>
<organism evidence="6 7">
    <name type="scientific">Lignipirellula cremea</name>
    <dbReference type="NCBI Taxonomy" id="2528010"/>
    <lineage>
        <taxon>Bacteria</taxon>
        <taxon>Pseudomonadati</taxon>
        <taxon>Planctomycetota</taxon>
        <taxon>Planctomycetia</taxon>
        <taxon>Pirellulales</taxon>
        <taxon>Pirellulaceae</taxon>
        <taxon>Lignipirellula</taxon>
    </lineage>
</organism>
<dbReference type="RefSeq" id="WP_145054817.1">
    <property type="nucleotide sequence ID" value="NZ_CP036433.1"/>
</dbReference>
<dbReference type="Pfam" id="PF07638">
    <property type="entry name" value="Sigma70_ECF"/>
    <property type="match status" value="1"/>
</dbReference>
<dbReference type="KEGG" id="lcre:Pla8534_39730"/>
<keyword evidence="7" id="KW-1185">Reference proteome</keyword>
<dbReference type="InterPro" id="IPR053812">
    <property type="entry name" value="HTH_Sigma70_ECF-like"/>
</dbReference>
<keyword evidence="2" id="KW-0731">Sigma factor</keyword>
<dbReference type="PANTHER" id="PTHR43133">
    <property type="entry name" value="RNA POLYMERASE ECF-TYPE SIGMA FACTO"/>
    <property type="match status" value="1"/>
</dbReference>
<gene>
    <name evidence="6" type="ORF">Pla8534_39730</name>
</gene>
<keyword evidence="3" id="KW-0238">DNA-binding</keyword>
<dbReference type="Proteomes" id="UP000317648">
    <property type="component" value="Chromosome"/>
</dbReference>
<accession>A0A518DWE8</accession>
<name>A0A518DWE8_9BACT</name>
<evidence type="ECO:0000259" key="5">
    <source>
        <dbReference type="Pfam" id="PF07638"/>
    </source>
</evidence>
<dbReference type="Gene3D" id="1.10.1740.10">
    <property type="match status" value="1"/>
</dbReference>
<evidence type="ECO:0000256" key="2">
    <source>
        <dbReference type="ARBA" id="ARBA00023082"/>
    </source>
</evidence>
<dbReference type="NCBIfam" id="TIGR02937">
    <property type="entry name" value="sigma70-ECF"/>
    <property type="match status" value="1"/>
</dbReference>
<sequence length="193" mass="21765">MIDSQLSDLLRRIGEGDQQAAQELVQQFEPEIRRAVRVRLTDPRLRRVLDSVDVCQSVFANFFVRVAAGEFDLSQPSDLAAMLTVMARNKLLDQVRRLHAQKRDQRRVGAGSAALREVATSATGPDQLAEEKDLLSQVRRRLTPDERRLADLRAAGKDWAEIALELDALPDSLRKKLSRALDRVTKELGLEEL</sequence>
<dbReference type="GO" id="GO:0006352">
    <property type="term" value="P:DNA-templated transcription initiation"/>
    <property type="evidence" value="ECO:0007669"/>
    <property type="project" value="InterPro"/>
</dbReference>
<dbReference type="GO" id="GO:0003677">
    <property type="term" value="F:DNA binding"/>
    <property type="evidence" value="ECO:0007669"/>
    <property type="project" value="UniProtKB-KW"/>
</dbReference>
<keyword evidence="1" id="KW-0805">Transcription regulation</keyword>
<dbReference type="PANTHER" id="PTHR43133:SF8">
    <property type="entry name" value="RNA POLYMERASE SIGMA FACTOR HI_1459-RELATED"/>
    <property type="match status" value="1"/>
</dbReference>
<evidence type="ECO:0000313" key="6">
    <source>
        <dbReference type="EMBL" id="QDU96154.1"/>
    </source>
</evidence>
<evidence type="ECO:0000313" key="7">
    <source>
        <dbReference type="Proteomes" id="UP000317648"/>
    </source>
</evidence>
<proteinExistence type="predicted"/>
<dbReference type="EMBL" id="CP036433">
    <property type="protein sequence ID" value="QDU96154.1"/>
    <property type="molecule type" value="Genomic_DNA"/>
</dbReference>
<dbReference type="GO" id="GO:0016987">
    <property type="term" value="F:sigma factor activity"/>
    <property type="evidence" value="ECO:0007669"/>
    <property type="project" value="UniProtKB-KW"/>
</dbReference>
<evidence type="ECO:0000256" key="1">
    <source>
        <dbReference type="ARBA" id="ARBA00023015"/>
    </source>
</evidence>
<dbReference type="SUPFAM" id="SSF88946">
    <property type="entry name" value="Sigma2 domain of RNA polymerase sigma factors"/>
    <property type="match status" value="1"/>
</dbReference>
<dbReference type="InterPro" id="IPR039425">
    <property type="entry name" value="RNA_pol_sigma-70-like"/>
</dbReference>
<feature type="domain" description="RNA polymerase sigma-70 ECF-like HTH" evidence="5">
    <location>
        <begin position="5"/>
        <end position="178"/>
    </location>
</feature>
<keyword evidence="4" id="KW-0804">Transcription</keyword>
<dbReference type="AlphaFoldDB" id="A0A518DWE8"/>
<evidence type="ECO:0000256" key="4">
    <source>
        <dbReference type="ARBA" id="ARBA00023163"/>
    </source>
</evidence>
<protein>
    <submittedName>
        <fullName evidence="6">RNA polymerase sigma factor SigK</fullName>
    </submittedName>
</protein>
<evidence type="ECO:0000256" key="3">
    <source>
        <dbReference type="ARBA" id="ARBA00023125"/>
    </source>
</evidence>